<name>A0A0B4XP90_9GAMM</name>
<sequence length="132" mass="14041">MNARQQRAWCHIGDVLVPGHANLPRYSDTRAVELIPRLLAAGHPDDASAIILVVQGLRFVPKPLLAALLHLVAAAGRLRGAPGGPFRLLELGLRGVILSSYYAGLDGDNGESRIHGHIGYHISCHTGTDTSA</sequence>
<organism evidence="1 2">
    <name type="scientific">Isoalcanivorax pacificus W11-5</name>
    <dbReference type="NCBI Taxonomy" id="391936"/>
    <lineage>
        <taxon>Bacteria</taxon>
        <taxon>Pseudomonadati</taxon>
        <taxon>Pseudomonadota</taxon>
        <taxon>Gammaproteobacteria</taxon>
        <taxon>Oceanospirillales</taxon>
        <taxon>Alcanivoracaceae</taxon>
        <taxon>Isoalcanivorax</taxon>
    </lineage>
</organism>
<evidence type="ECO:0000313" key="2">
    <source>
        <dbReference type="Proteomes" id="UP000006764"/>
    </source>
</evidence>
<dbReference type="Proteomes" id="UP000006764">
    <property type="component" value="Chromosome"/>
</dbReference>
<proteinExistence type="predicted"/>
<keyword evidence="2" id="KW-1185">Reference proteome</keyword>
<dbReference type="KEGG" id="apac:S7S_09405"/>
<dbReference type="STRING" id="391936.S7S_09405"/>
<dbReference type="EMBL" id="CP004387">
    <property type="protein sequence ID" value="AJD48293.1"/>
    <property type="molecule type" value="Genomic_DNA"/>
</dbReference>
<gene>
    <name evidence="1" type="ORF">S7S_09405</name>
</gene>
<accession>A0A0B4XP90</accession>
<evidence type="ECO:0000313" key="1">
    <source>
        <dbReference type="EMBL" id="AJD48293.1"/>
    </source>
</evidence>
<dbReference type="HOGENOM" id="CLU_1912630_0_0_6"/>
<dbReference type="AlphaFoldDB" id="A0A0B4XP90"/>
<reference evidence="1 2" key="1">
    <citation type="journal article" date="2012" name="J. Bacteriol.">
        <title>Genome sequence of an alkane-degrading bacterium, Alcanivorax pacificus type strain W11-5, isolated from deep sea sediment.</title>
        <authorList>
            <person name="Lai Q."/>
            <person name="Shao Z."/>
        </authorList>
    </citation>
    <scope>NUCLEOTIDE SEQUENCE [LARGE SCALE GENOMIC DNA]</scope>
    <source>
        <strain evidence="1 2">W11-5</strain>
    </source>
</reference>
<protein>
    <submittedName>
        <fullName evidence="1">Uncharacterized protein</fullName>
    </submittedName>
</protein>